<gene>
    <name evidence="3" type="ORF">B4U79_14820</name>
</gene>
<evidence type="ECO:0000313" key="3">
    <source>
        <dbReference type="EMBL" id="RWR98631.1"/>
    </source>
</evidence>
<dbReference type="OrthoDB" id="5914890at2759"/>
<evidence type="ECO:0000313" key="4">
    <source>
        <dbReference type="Proteomes" id="UP000285301"/>
    </source>
</evidence>
<feature type="non-terminal residue" evidence="3">
    <location>
        <position position="138"/>
    </location>
</feature>
<dbReference type="AlphaFoldDB" id="A0A443Q6I1"/>
<keyword evidence="2" id="KW-0342">GTP-binding</keyword>
<dbReference type="Gene3D" id="3.40.50.300">
    <property type="entry name" value="P-loop containing nucleotide triphosphate hydrolases"/>
    <property type="match status" value="1"/>
</dbReference>
<proteinExistence type="predicted"/>
<accession>A0A443Q6I1</accession>
<evidence type="ECO:0000256" key="1">
    <source>
        <dbReference type="ARBA" id="ARBA00022741"/>
    </source>
</evidence>
<reference evidence="3 4" key="1">
    <citation type="journal article" date="2018" name="Gigascience">
        <title>Genomes of trombidid mites reveal novel predicted allergens and laterally-transferred genes associated with secondary metabolism.</title>
        <authorList>
            <person name="Dong X."/>
            <person name="Chaisiri K."/>
            <person name="Xia D."/>
            <person name="Armstrong S.D."/>
            <person name="Fang Y."/>
            <person name="Donnelly M.J."/>
            <person name="Kadowaki T."/>
            <person name="McGarry J.W."/>
            <person name="Darby A.C."/>
            <person name="Makepeace B.L."/>
        </authorList>
    </citation>
    <scope>NUCLEOTIDE SEQUENCE [LARGE SCALE GENOMIC DNA]</scope>
    <source>
        <strain evidence="3">UoL-WK</strain>
    </source>
</reference>
<protein>
    <submittedName>
        <fullName evidence="3">Rab-like protein 3</fullName>
    </submittedName>
</protein>
<dbReference type="PROSITE" id="PS51419">
    <property type="entry name" value="RAB"/>
    <property type="match status" value="1"/>
</dbReference>
<dbReference type="SMART" id="SM00175">
    <property type="entry name" value="RAB"/>
    <property type="match status" value="1"/>
</dbReference>
<comment type="caution">
    <text evidence="3">The sequence shown here is derived from an EMBL/GenBank/DDBJ whole genome shotgun (WGS) entry which is preliminary data.</text>
</comment>
<dbReference type="SUPFAM" id="SSF52540">
    <property type="entry name" value="P-loop containing nucleoside triphosphate hydrolases"/>
    <property type="match status" value="1"/>
</dbReference>
<dbReference type="InterPro" id="IPR027417">
    <property type="entry name" value="P-loop_NTPase"/>
</dbReference>
<dbReference type="EMBL" id="NCKU01020232">
    <property type="protein sequence ID" value="RWR98631.1"/>
    <property type="molecule type" value="Genomic_DNA"/>
</dbReference>
<keyword evidence="1" id="KW-0547">Nucleotide-binding</keyword>
<dbReference type="STRING" id="1965070.A0A443Q6I1"/>
<dbReference type="Proteomes" id="UP000285301">
    <property type="component" value="Unassembled WGS sequence"/>
</dbReference>
<dbReference type="PANTHER" id="PTHR24073">
    <property type="entry name" value="DRAB5-RELATED"/>
    <property type="match status" value="1"/>
</dbReference>
<organism evidence="3 4">
    <name type="scientific">Dinothrombium tinctorium</name>
    <dbReference type="NCBI Taxonomy" id="1965070"/>
    <lineage>
        <taxon>Eukaryota</taxon>
        <taxon>Metazoa</taxon>
        <taxon>Ecdysozoa</taxon>
        <taxon>Arthropoda</taxon>
        <taxon>Chelicerata</taxon>
        <taxon>Arachnida</taxon>
        <taxon>Acari</taxon>
        <taxon>Acariformes</taxon>
        <taxon>Trombidiformes</taxon>
        <taxon>Prostigmata</taxon>
        <taxon>Anystina</taxon>
        <taxon>Parasitengona</taxon>
        <taxon>Trombidioidea</taxon>
        <taxon>Trombidiidae</taxon>
        <taxon>Dinothrombium</taxon>
    </lineage>
</organism>
<name>A0A443Q6I1_9ACAR</name>
<evidence type="ECO:0000256" key="2">
    <source>
        <dbReference type="ARBA" id="ARBA00023134"/>
    </source>
</evidence>
<dbReference type="Pfam" id="PF08477">
    <property type="entry name" value="Roc"/>
    <property type="match status" value="1"/>
</dbReference>
<dbReference type="GO" id="GO:0005525">
    <property type="term" value="F:GTP binding"/>
    <property type="evidence" value="ECO:0007669"/>
    <property type="project" value="UniProtKB-KW"/>
</dbReference>
<sequence length="138" mass="15443">MAATERIKVLVLGDCGVGKSSFVHLICHSHAISAVNWTIGAVVDVKLHEFNEGTPHQRSFLIELWDIGGYKTHAAARSVFYHSFHGIILVHDLTNRKSLQNLRKWMCEVYSARDNGRDGSGKLSTQLWSNADTCFDTE</sequence>
<keyword evidence="4" id="KW-1185">Reference proteome</keyword>